<dbReference type="InterPro" id="IPR005804">
    <property type="entry name" value="FA_desaturase_dom"/>
</dbReference>
<evidence type="ECO:0000256" key="2">
    <source>
        <dbReference type="ARBA" id="ARBA00022723"/>
    </source>
</evidence>
<evidence type="ECO:0000259" key="7">
    <source>
        <dbReference type="PROSITE" id="PS50255"/>
    </source>
</evidence>
<keyword evidence="6" id="KW-0472">Membrane</keyword>
<dbReference type="SMART" id="SM01117">
    <property type="entry name" value="Cyt-b5"/>
    <property type="match status" value="1"/>
</dbReference>
<feature type="transmembrane region" description="Helical" evidence="6">
    <location>
        <begin position="161"/>
        <end position="180"/>
    </location>
</feature>
<dbReference type="AlphaFoldDB" id="A0A1L8DY89"/>
<evidence type="ECO:0000256" key="3">
    <source>
        <dbReference type="ARBA" id="ARBA00023004"/>
    </source>
</evidence>
<keyword evidence="1 6" id="KW-0349">Heme</keyword>
<keyword evidence="2 6" id="KW-0479">Metal-binding</keyword>
<dbReference type="GO" id="GO:0046872">
    <property type="term" value="F:metal ion binding"/>
    <property type="evidence" value="ECO:0007669"/>
    <property type="project" value="UniProtKB-UniRule"/>
</dbReference>
<keyword evidence="6" id="KW-1133">Transmembrane helix</keyword>
<evidence type="ECO:0000256" key="1">
    <source>
        <dbReference type="ARBA" id="ARBA00022617"/>
    </source>
</evidence>
<dbReference type="GO" id="GO:0006629">
    <property type="term" value="P:lipid metabolic process"/>
    <property type="evidence" value="ECO:0007669"/>
    <property type="project" value="InterPro"/>
</dbReference>
<organism evidence="8">
    <name type="scientific">Nyssomyia neivai</name>
    <dbReference type="NCBI Taxonomy" id="330878"/>
    <lineage>
        <taxon>Eukaryota</taxon>
        <taxon>Metazoa</taxon>
        <taxon>Ecdysozoa</taxon>
        <taxon>Arthropoda</taxon>
        <taxon>Hexapoda</taxon>
        <taxon>Insecta</taxon>
        <taxon>Pterygota</taxon>
        <taxon>Neoptera</taxon>
        <taxon>Endopterygota</taxon>
        <taxon>Diptera</taxon>
        <taxon>Nematocera</taxon>
        <taxon>Psychodoidea</taxon>
        <taxon>Psychodidae</taxon>
        <taxon>Nyssomyia</taxon>
    </lineage>
</organism>
<dbReference type="InterPro" id="IPR053100">
    <property type="entry name" value="Cytochrome_b5-related"/>
</dbReference>
<dbReference type="PROSITE" id="PS50255">
    <property type="entry name" value="CYTOCHROME_B5_2"/>
    <property type="match status" value="1"/>
</dbReference>
<dbReference type="Pfam" id="PF00487">
    <property type="entry name" value="FA_desaturase"/>
    <property type="match status" value="1"/>
</dbReference>
<feature type="transmembrane region" description="Helical" evidence="6">
    <location>
        <begin position="137"/>
        <end position="155"/>
    </location>
</feature>
<dbReference type="PROSITE" id="PS00191">
    <property type="entry name" value="CYTOCHROME_B5_1"/>
    <property type="match status" value="1"/>
</dbReference>
<dbReference type="PANTHER" id="PTHR16740:SF1">
    <property type="entry name" value="CYTOCHROME B5-RELATED PROTEIN-RELATED"/>
    <property type="match status" value="1"/>
</dbReference>
<comment type="caution">
    <text evidence="6">Lacks conserved residue(s) required for the propagation of feature annotation.</text>
</comment>
<comment type="function">
    <text evidence="4">May play a role in muscle cell metabolism.</text>
</comment>
<feature type="domain" description="Cytochrome b5 heme-binding" evidence="7">
    <location>
        <begin position="21"/>
        <end position="97"/>
    </location>
</feature>
<dbReference type="SUPFAM" id="SSF55856">
    <property type="entry name" value="Cytochrome b5-like heme/steroid binding domain"/>
    <property type="match status" value="1"/>
</dbReference>
<dbReference type="FunFam" id="3.10.120.10:FF:000020">
    <property type="entry name" value="Cytochrome b5-related protein"/>
    <property type="match status" value="1"/>
</dbReference>
<keyword evidence="3 6" id="KW-0408">Iron</keyword>
<evidence type="ECO:0000256" key="4">
    <source>
        <dbReference type="ARBA" id="ARBA00055674"/>
    </source>
</evidence>
<dbReference type="GO" id="GO:0020037">
    <property type="term" value="F:heme binding"/>
    <property type="evidence" value="ECO:0007669"/>
    <property type="project" value="UniProtKB-UniRule"/>
</dbReference>
<accession>A0A1L8DY89</accession>
<evidence type="ECO:0000313" key="8">
    <source>
        <dbReference type="EMBL" id="JAV11413.1"/>
    </source>
</evidence>
<dbReference type="InterPro" id="IPR018506">
    <property type="entry name" value="Cyt_B5_heme-BS"/>
</dbReference>
<dbReference type="Pfam" id="PF00173">
    <property type="entry name" value="Cyt-b5"/>
    <property type="match status" value="1"/>
</dbReference>
<evidence type="ECO:0000256" key="5">
    <source>
        <dbReference type="ARBA" id="ARBA00073492"/>
    </source>
</evidence>
<evidence type="ECO:0000256" key="6">
    <source>
        <dbReference type="RuleBase" id="RU362121"/>
    </source>
</evidence>
<sequence length="432" mass="50750">MQKKGTSISRKYPSLRDIPTRTQYSWLEGRRMDDGAEGLWRVHDGIYDLTDFVERHPGGREWLELTKGTDITEAFEAHHISETPARLLEKFKIRDAKEPRNFTLTFKDDGFYRTLKRRVREKLKTVDMVTPARLSNLYTDTLLVLTYVMAVAAVVTKSYIVGFLAGITLTWCIICSHNYFHRRNNWRMYIFNLSFMSFKEWRISHALSHHLYTNSLHDLEISLGEPFLCWLPDPKIKNMFQRYASWIYGPFIYCLIYISEFIKKLILSKNRLGLDDLIPFSVPLVMYVATGENITSVLNTWIYIIISGSFVFSLIGFNASHHHSGVVHDGDAVRQNSDWAIYQMDTAMDREDINKSHFFTLTFFGQHILHHIFPTLDHGVLAQLQPEFIQTLKDFDYEFRECSWFEHIIEQHKQLARIEPHTEYKGQVKKTK</sequence>
<proteinExistence type="inferred from homology"/>
<feature type="transmembrane region" description="Helical" evidence="6">
    <location>
        <begin position="301"/>
        <end position="319"/>
    </location>
</feature>
<name>A0A1L8DY89_9DIPT</name>
<dbReference type="PANTHER" id="PTHR16740">
    <property type="entry name" value="CYTOCHROME B5-RELATED PROTEIN-RELATED"/>
    <property type="match status" value="1"/>
</dbReference>
<reference evidence="8" key="1">
    <citation type="submission" date="2016-12" db="EMBL/GenBank/DDBJ databases">
        <title>An insight into the sialome and mialome of the sand fly, Nyssomyia neivai.</title>
        <authorList>
            <person name="Sebastian V."/>
            <person name="Goulart T.M."/>
            <person name="Oliveira W."/>
            <person name="Calvo E."/>
            <person name="Oliveira L.F."/>
            <person name="Pinto M.C."/>
            <person name="Rosselino A.M."/>
            <person name="Ribeiro J.M."/>
        </authorList>
    </citation>
    <scope>NUCLEOTIDE SEQUENCE</scope>
</reference>
<dbReference type="EMBL" id="GFDF01002671">
    <property type="protein sequence ID" value="JAV11413.1"/>
    <property type="molecule type" value="Transcribed_RNA"/>
</dbReference>
<dbReference type="InterPro" id="IPR001199">
    <property type="entry name" value="Cyt_B5-like_heme/steroid-bd"/>
</dbReference>
<protein>
    <recommendedName>
        <fullName evidence="5">Cytochrome b5-related protein</fullName>
    </recommendedName>
</protein>
<dbReference type="InterPro" id="IPR036400">
    <property type="entry name" value="Cyt_B5-like_heme/steroid_sf"/>
</dbReference>
<dbReference type="Gene3D" id="3.10.120.10">
    <property type="entry name" value="Cytochrome b5-like heme/steroid binding domain"/>
    <property type="match status" value="1"/>
</dbReference>
<feature type="transmembrane region" description="Helical" evidence="6">
    <location>
        <begin position="243"/>
        <end position="262"/>
    </location>
</feature>
<keyword evidence="6" id="KW-0812">Transmembrane</keyword>
<comment type="similarity">
    <text evidence="6">Belongs to the cytochrome b5 family.</text>
</comment>